<proteinExistence type="predicted"/>
<organism evidence="1 2">
    <name type="scientific">Vermiconidia calcicola</name>
    <dbReference type="NCBI Taxonomy" id="1690605"/>
    <lineage>
        <taxon>Eukaryota</taxon>
        <taxon>Fungi</taxon>
        <taxon>Dikarya</taxon>
        <taxon>Ascomycota</taxon>
        <taxon>Pezizomycotina</taxon>
        <taxon>Dothideomycetes</taxon>
        <taxon>Dothideomycetidae</taxon>
        <taxon>Mycosphaerellales</taxon>
        <taxon>Extremaceae</taxon>
        <taxon>Vermiconidia</taxon>
    </lineage>
</organism>
<accession>A0ACC3MBM9</accession>
<name>A0ACC3MBM9_9PEZI</name>
<protein>
    <submittedName>
        <fullName evidence="1">Uncharacterized protein</fullName>
    </submittedName>
</protein>
<dbReference type="EMBL" id="JAUTXU010000348">
    <property type="protein sequence ID" value="KAK3684394.1"/>
    <property type="molecule type" value="Genomic_DNA"/>
</dbReference>
<evidence type="ECO:0000313" key="1">
    <source>
        <dbReference type="EMBL" id="KAK3684394.1"/>
    </source>
</evidence>
<dbReference type="Proteomes" id="UP001281147">
    <property type="component" value="Unassembled WGS sequence"/>
</dbReference>
<keyword evidence="2" id="KW-1185">Reference proteome</keyword>
<evidence type="ECO:0000313" key="2">
    <source>
        <dbReference type="Proteomes" id="UP001281147"/>
    </source>
</evidence>
<gene>
    <name evidence="1" type="ORF">LTR37_020329</name>
</gene>
<reference evidence="1" key="1">
    <citation type="submission" date="2023-07" db="EMBL/GenBank/DDBJ databases">
        <title>Black Yeasts Isolated from many extreme environments.</title>
        <authorList>
            <person name="Coleine C."/>
            <person name="Stajich J.E."/>
            <person name="Selbmann L."/>
        </authorList>
    </citation>
    <scope>NUCLEOTIDE SEQUENCE</scope>
    <source>
        <strain evidence="1">CCFEE 5714</strain>
    </source>
</reference>
<sequence>MFVHLLFATLAVRLAIALPLNSPLLPSYDYIGEILNAGRSVVKLNHIVVGGGPAGLTVTNRLSEDPNVNVLLLEAGPADKGEPFVEIPAFIGDEIGGAYDWNLSTVPQVYLDGAPRSLPQGRVLGGGTVLNGMLWNRGGQGDYDDWVDLGNPGWSWEDLLPYFIKSETYTPVYSEEIAEQFSIQEYPAAHGYSGPVDVSFPKYFWNSSAMLFDALNEVGVPTAYDPNAGWIAGASFLPMNIDPDTEERSTARTSYYDPYAYRPNLWVSTGQLVTQILFDGKPVNSMASTPIPGDTSNGQGRFSGHPTGIFGGTTTLNITIVADPYGGSRKRNPIRWLVERVMRLIKKRQDGTAATSGDSSSSNIVATGVDFAPDAQSPRQTALATREVIVAAGALHSPQLLMMSGIGPATTLQTQGIPVHVDLPGVGNNLQDHGQVWCWYPFYNESYPNPTMLAHNESFAGAAWEDYWANRTGPLTSGAIDGVAFPALPYIVNGSTTIADAAAAQAPQQFLPVGADSTVLEGFARQQSLRTSALTDVTRAAYEIINANDGVLTVANMRPFSRGTVTIESPVPFVPPVIDPRYGSNPIDVQIIQAAMDFNQRLIYTESLSQMDPTQRYPSPDAEDVEMLQYINVRYQTEYHPAGTCAMMPLELGGVVSPELLVYGTQNLRVVDSSIMPMLPAAHLQAVVYGVAEKAADIIKAANKDQSFSHTAIPHPESTGTSDVGSTLHNISIASSATQLPFSASANTGNNSTNAAVSRSESTSASGVGSTFRSITSTSPLATQSPSSVIALTIHSENNTVMSKSDTGSRSTTHVNSSLPSTSITPPAGPPSAPVTSAGPVIVTTFVTVVYTQTVYMR</sequence>
<comment type="caution">
    <text evidence="1">The sequence shown here is derived from an EMBL/GenBank/DDBJ whole genome shotgun (WGS) entry which is preliminary data.</text>
</comment>